<evidence type="ECO:0000256" key="1">
    <source>
        <dbReference type="ARBA" id="ARBA00022801"/>
    </source>
</evidence>
<dbReference type="InterPro" id="IPR029058">
    <property type="entry name" value="AB_hydrolase_fold"/>
</dbReference>
<evidence type="ECO:0000256" key="2">
    <source>
        <dbReference type="SAM" id="SignalP"/>
    </source>
</evidence>
<protein>
    <submittedName>
        <fullName evidence="4">Alpha/beta hydrolase</fullName>
    </submittedName>
</protein>
<gene>
    <name evidence="4" type="ORF">J0I24_16215</name>
</gene>
<dbReference type="RefSeq" id="WP_276733098.1">
    <property type="nucleotide sequence ID" value="NZ_JAFKMR010000045.1"/>
</dbReference>
<keyword evidence="2" id="KW-0732">Signal</keyword>
<keyword evidence="1 4" id="KW-0378">Hydrolase</keyword>
<reference evidence="4" key="1">
    <citation type="submission" date="2021-02" db="EMBL/GenBank/DDBJ databases">
        <title>Thiocyanate and organic carbon inputs drive convergent selection for specific autotrophic Afipia and Thiobacillus strains within complex microbiomes.</title>
        <authorList>
            <person name="Huddy R.J."/>
            <person name="Sachdeva R."/>
            <person name="Kadzinga F."/>
            <person name="Kantor R.S."/>
            <person name="Harrison S.T.L."/>
            <person name="Banfield J.F."/>
        </authorList>
    </citation>
    <scope>NUCLEOTIDE SEQUENCE</scope>
    <source>
        <strain evidence="4">SCN18_13_7_16_R3_B_64_19</strain>
    </source>
</reference>
<dbReference type="InterPro" id="IPR050300">
    <property type="entry name" value="GDXG_lipolytic_enzyme"/>
</dbReference>
<organism evidence="4 5">
    <name type="scientific">Thiomonas arsenitoxydans (strain DSM 22701 / CIP 110005 / 3As)</name>
    <dbReference type="NCBI Taxonomy" id="426114"/>
    <lineage>
        <taxon>Bacteria</taxon>
        <taxon>Pseudomonadati</taxon>
        <taxon>Pseudomonadota</taxon>
        <taxon>Betaproteobacteria</taxon>
        <taxon>Burkholderiales</taxon>
        <taxon>Thiomonas</taxon>
    </lineage>
</organism>
<dbReference type="SUPFAM" id="SSF53474">
    <property type="entry name" value="alpha/beta-Hydrolases"/>
    <property type="match status" value="1"/>
</dbReference>
<dbReference type="PROSITE" id="PS51257">
    <property type="entry name" value="PROKAR_LIPOPROTEIN"/>
    <property type="match status" value="1"/>
</dbReference>
<proteinExistence type="predicted"/>
<name>A0A8I1MZ81_THIA3</name>
<dbReference type="GO" id="GO:0016787">
    <property type="term" value="F:hydrolase activity"/>
    <property type="evidence" value="ECO:0007669"/>
    <property type="project" value="UniProtKB-KW"/>
</dbReference>
<dbReference type="PANTHER" id="PTHR48081:SF9">
    <property type="entry name" value="CARBOXYLESTERASE"/>
    <property type="match status" value="1"/>
</dbReference>
<feature type="signal peptide" evidence="2">
    <location>
        <begin position="1"/>
        <end position="26"/>
    </location>
</feature>
<dbReference type="EMBL" id="JAFKMR010000045">
    <property type="protein sequence ID" value="MBN8745814.1"/>
    <property type="molecule type" value="Genomic_DNA"/>
</dbReference>
<accession>A0A8I1MZ81</accession>
<dbReference type="Gene3D" id="3.40.50.1820">
    <property type="entry name" value="alpha/beta hydrolase"/>
    <property type="match status" value="1"/>
</dbReference>
<sequence>MRPSLPTLTRLCQRLALACLAPLMVACSPVTLINRLTPTDTYTFSGDIAYGPAPREALDIYRPNAATLRKPPPGGAPVVVFFYGGSWTSGNRAMYRFVGEALAARGIVTVIADYRLYPEVRYPDFLRDNARAVAWTAQHIAQWGGNPHQIYLMGHSAGAYNAAMLALDPRWLHAVGLRRADLAGWIGLAGPYNFLPITDREVQPVFHFPDYPASCMPIDYVHDARVPRTFLGAARVDSLVNPQRNTVQLAQALKADGAQVTLDLYPGVNHETLIGSFATPLRWMSPVLDDVVDFVHHAPQPSTAALAATQATP</sequence>
<feature type="domain" description="BD-FAE-like" evidence="3">
    <location>
        <begin position="58"/>
        <end position="168"/>
    </location>
</feature>
<dbReference type="Pfam" id="PF20434">
    <property type="entry name" value="BD-FAE"/>
    <property type="match status" value="1"/>
</dbReference>
<feature type="chain" id="PRO_5034820306" evidence="2">
    <location>
        <begin position="27"/>
        <end position="313"/>
    </location>
</feature>
<comment type="caution">
    <text evidence="4">The sequence shown here is derived from an EMBL/GenBank/DDBJ whole genome shotgun (WGS) entry which is preliminary data.</text>
</comment>
<dbReference type="AlphaFoldDB" id="A0A8I1MZ81"/>
<dbReference type="PANTHER" id="PTHR48081">
    <property type="entry name" value="AB HYDROLASE SUPERFAMILY PROTEIN C4A8.06C"/>
    <property type="match status" value="1"/>
</dbReference>
<dbReference type="Proteomes" id="UP000664800">
    <property type="component" value="Unassembled WGS sequence"/>
</dbReference>
<evidence type="ECO:0000313" key="5">
    <source>
        <dbReference type="Proteomes" id="UP000664800"/>
    </source>
</evidence>
<evidence type="ECO:0000313" key="4">
    <source>
        <dbReference type="EMBL" id="MBN8745814.1"/>
    </source>
</evidence>
<evidence type="ECO:0000259" key="3">
    <source>
        <dbReference type="Pfam" id="PF20434"/>
    </source>
</evidence>
<dbReference type="InterPro" id="IPR049492">
    <property type="entry name" value="BD-FAE-like_dom"/>
</dbReference>